<name>A0A821Z1Y1_9BILA</name>
<dbReference type="PANTHER" id="PTHR42951:SF4">
    <property type="entry name" value="ACYL-COENZYME A THIOESTERASE MBLAC2"/>
    <property type="match status" value="1"/>
</dbReference>
<dbReference type="PANTHER" id="PTHR42951">
    <property type="entry name" value="METALLO-BETA-LACTAMASE DOMAIN-CONTAINING"/>
    <property type="match status" value="1"/>
</dbReference>
<organism evidence="2 3">
    <name type="scientific">Rotaria socialis</name>
    <dbReference type="NCBI Taxonomy" id="392032"/>
    <lineage>
        <taxon>Eukaryota</taxon>
        <taxon>Metazoa</taxon>
        <taxon>Spiralia</taxon>
        <taxon>Gnathifera</taxon>
        <taxon>Rotifera</taxon>
        <taxon>Eurotatoria</taxon>
        <taxon>Bdelloidea</taxon>
        <taxon>Philodinida</taxon>
        <taxon>Philodinidae</taxon>
        <taxon>Rotaria</taxon>
    </lineage>
</organism>
<dbReference type="InterPro" id="IPR036866">
    <property type="entry name" value="RibonucZ/Hydroxyglut_hydro"/>
</dbReference>
<dbReference type="InterPro" id="IPR050855">
    <property type="entry name" value="NDM-1-like"/>
</dbReference>
<evidence type="ECO:0000313" key="3">
    <source>
        <dbReference type="Proteomes" id="UP000663848"/>
    </source>
</evidence>
<dbReference type="Pfam" id="PF00753">
    <property type="entry name" value="Lactamase_B"/>
    <property type="match status" value="1"/>
</dbReference>
<evidence type="ECO:0000313" key="2">
    <source>
        <dbReference type="EMBL" id="CAF4969760.1"/>
    </source>
</evidence>
<sequence>IEFGFRCRWLSYSRIHVPGHTQGSIVCYYPKKKALFTGDLIYECGHGPILADWLPPSSARDYLRSSNRMLDWLQETDIEW</sequence>
<comment type="caution">
    <text evidence="2">The sequence shown here is derived from an EMBL/GenBank/DDBJ whole genome shotgun (WGS) entry which is preliminary data.</text>
</comment>
<dbReference type="EMBL" id="CAJOBR010026080">
    <property type="protein sequence ID" value="CAF4969760.1"/>
    <property type="molecule type" value="Genomic_DNA"/>
</dbReference>
<dbReference type="Proteomes" id="UP000663848">
    <property type="component" value="Unassembled WGS sequence"/>
</dbReference>
<feature type="domain" description="Metallo-beta-lactamase" evidence="1">
    <location>
        <begin position="6"/>
        <end position="69"/>
    </location>
</feature>
<dbReference type="CDD" id="cd06262">
    <property type="entry name" value="metallo-hydrolase-like_MBL-fold"/>
    <property type="match status" value="1"/>
</dbReference>
<dbReference type="AlphaFoldDB" id="A0A821Z1Y1"/>
<feature type="non-terminal residue" evidence="2">
    <location>
        <position position="1"/>
    </location>
</feature>
<reference evidence="2" key="1">
    <citation type="submission" date="2021-02" db="EMBL/GenBank/DDBJ databases">
        <authorList>
            <person name="Nowell W R."/>
        </authorList>
    </citation>
    <scope>NUCLEOTIDE SEQUENCE</scope>
</reference>
<gene>
    <name evidence="2" type="ORF">QYT958_LOCUS35096</name>
</gene>
<proteinExistence type="predicted"/>
<dbReference type="SUPFAM" id="SSF56281">
    <property type="entry name" value="Metallo-hydrolase/oxidoreductase"/>
    <property type="match status" value="1"/>
</dbReference>
<protein>
    <recommendedName>
        <fullName evidence="1">Metallo-beta-lactamase domain-containing protein</fullName>
    </recommendedName>
</protein>
<accession>A0A821Z1Y1</accession>
<dbReference type="InterPro" id="IPR001279">
    <property type="entry name" value="Metallo-B-lactamas"/>
</dbReference>
<evidence type="ECO:0000259" key="1">
    <source>
        <dbReference type="Pfam" id="PF00753"/>
    </source>
</evidence>
<dbReference type="Gene3D" id="3.60.15.10">
    <property type="entry name" value="Ribonuclease Z/Hydroxyacylglutathione hydrolase-like"/>
    <property type="match status" value="1"/>
</dbReference>